<dbReference type="InterPro" id="IPR035965">
    <property type="entry name" value="PAS-like_dom_sf"/>
</dbReference>
<feature type="coiled-coil region" evidence="3">
    <location>
        <begin position="4"/>
        <end position="31"/>
    </location>
</feature>
<evidence type="ECO:0000259" key="5">
    <source>
        <dbReference type="PROSITE" id="PS50113"/>
    </source>
</evidence>
<dbReference type="InterPro" id="IPR001610">
    <property type="entry name" value="PAC"/>
</dbReference>
<evidence type="ECO:0000256" key="1">
    <source>
        <dbReference type="ARBA" id="ARBA00023224"/>
    </source>
</evidence>
<keyword evidence="3" id="KW-0175">Coiled coil</keyword>
<proteinExistence type="predicted"/>
<gene>
    <name evidence="6" type="ORF">GCM10010971_29240</name>
</gene>
<dbReference type="PANTHER" id="PTHR32089:SF112">
    <property type="entry name" value="LYSOZYME-LIKE PROTEIN-RELATED"/>
    <property type="match status" value="1"/>
</dbReference>
<dbReference type="EMBL" id="BMLY01000005">
    <property type="protein sequence ID" value="GGP27105.1"/>
    <property type="molecule type" value="Genomic_DNA"/>
</dbReference>
<dbReference type="Proteomes" id="UP000621859">
    <property type="component" value="Unassembled WGS sequence"/>
</dbReference>
<protein>
    <submittedName>
        <fullName evidence="6">Methyl-accepting chemotaxis protein</fullName>
    </submittedName>
</protein>
<dbReference type="SUPFAM" id="SSF58104">
    <property type="entry name" value="Methyl-accepting chemotaxis protein (MCP) signaling domain"/>
    <property type="match status" value="1"/>
</dbReference>
<dbReference type="InterPro" id="IPR000700">
    <property type="entry name" value="PAS-assoc_C"/>
</dbReference>
<feature type="domain" description="PAC" evidence="5">
    <location>
        <begin position="213"/>
        <end position="267"/>
    </location>
</feature>
<dbReference type="PANTHER" id="PTHR32089">
    <property type="entry name" value="METHYL-ACCEPTING CHEMOTAXIS PROTEIN MCPB"/>
    <property type="match status" value="1"/>
</dbReference>
<dbReference type="PROSITE" id="PS50113">
    <property type="entry name" value="PAC"/>
    <property type="match status" value="1"/>
</dbReference>
<dbReference type="Pfam" id="PF13426">
    <property type="entry name" value="PAS_9"/>
    <property type="match status" value="1"/>
</dbReference>
<dbReference type="RefSeq" id="WP_188695359.1">
    <property type="nucleotide sequence ID" value="NZ_BMLY01000005.1"/>
</dbReference>
<dbReference type="SUPFAM" id="SSF55785">
    <property type="entry name" value="PYP-like sensor domain (PAS domain)"/>
    <property type="match status" value="2"/>
</dbReference>
<organism evidence="6 7">
    <name type="scientific">Silvimonas amylolytica</name>
    <dbReference type="NCBI Taxonomy" id="449663"/>
    <lineage>
        <taxon>Bacteria</taxon>
        <taxon>Pseudomonadati</taxon>
        <taxon>Pseudomonadota</taxon>
        <taxon>Betaproteobacteria</taxon>
        <taxon>Neisseriales</taxon>
        <taxon>Chitinibacteraceae</taxon>
        <taxon>Silvimonas</taxon>
    </lineage>
</organism>
<accession>A0ABQ2PPD7</accession>
<dbReference type="InterPro" id="IPR013655">
    <property type="entry name" value="PAS_fold_3"/>
</dbReference>
<dbReference type="InterPro" id="IPR004089">
    <property type="entry name" value="MCPsignal_dom"/>
</dbReference>
<dbReference type="Pfam" id="PF08447">
    <property type="entry name" value="PAS_3"/>
    <property type="match status" value="1"/>
</dbReference>
<evidence type="ECO:0000313" key="6">
    <source>
        <dbReference type="EMBL" id="GGP27105.1"/>
    </source>
</evidence>
<dbReference type="SMART" id="SM00086">
    <property type="entry name" value="PAC"/>
    <property type="match status" value="2"/>
</dbReference>
<sequence length="441" mass="49181">MFNNKALKEELEAMKEELLSVEQVRQSLSDEMLAVFLDPQGRIEMANTMFQTEMGYRESDLKGRPLLELVPDELRTTEFYTRLADALNRREHFSGAVRLRRAQGDEAWLRVILQPIFTGKQQLQRFSIYANDLTRTIESSCEHENLIKALQRSTAVIEFNLDGIVLAANDHFLRPMGYTLDQIQGKHHRIFCEPEEYNSAEYKRFWDTLRQGEYVTGRFKRVDAHGNVVWLEASYNPISNAQGKLYKVVKFATVITEQVTREHAVAEAATIAFQTSQQTDEVSKRGAGVVKETVDVMRDLAEQMRDAADRIEALSKQSQVIGTIVASITDIAAQTNLLALNAAIEAARAGEQGRGFAVVADEVRKLASRTTEATQEIVGVVQKNQALAEHAVQVIDAGKQQAERGLQLAGEAGNVIIDIQDGAQRVVSAVGRFSSQLQVAG</sequence>
<dbReference type="Pfam" id="PF00015">
    <property type="entry name" value="MCPsignal"/>
    <property type="match status" value="1"/>
</dbReference>
<dbReference type="Gene3D" id="3.30.450.20">
    <property type="entry name" value="PAS domain"/>
    <property type="match status" value="2"/>
</dbReference>
<feature type="domain" description="Methyl-accepting transducer" evidence="4">
    <location>
        <begin position="239"/>
        <end position="441"/>
    </location>
</feature>
<dbReference type="SMART" id="SM00091">
    <property type="entry name" value="PAS"/>
    <property type="match status" value="2"/>
</dbReference>
<evidence type="ECO:0000256" key="3">
    <source>
        <dbReference type="SAM" id="Coils"/>
    </source>
</evidence>
<keyword evidence="1 2" id="KW-0807">Transducer</keyword>
<dbReference type="PROSITE" id="PS50111">
    <property type="entry name" value="CHEMOTAXIS_TRANSDUC_2"/>
    <property type="match status" value="1"/>
</dbReference>
<reference evidence="7" key="1">
    <citation type="journal article" date="2019" name="Int. J. Syst. Evol. Microbiol.">
        <title>The Global Catalogue of Microorganisms (GCM) 10K type strain sequencing project: providing services to taxonomists for standard genome sequencing and annotation.</title>
        <authorList>
            <consortium name="The Broad Institute Genomics Platform"/>
            <consortium name="The Broad Institute Genome Sequencing Center for Infectious Disease"/>
            <person name="Wu L."/>
            <person name="Ma J."/>
        </authorList>
    </citation>
    <scope>NUCLEOTIDE SEQUENCE [LARGE SCALE GENOMIC DNA]</scope>
    <source>
        <strain evidence="7">CGMCC 1.8860</strain>
    </source>
</reference>
<evidence type="ECO:0000259" key="4">
    <source>
        <dbReference type="PROSITE" id="PS50111"/>
    </source>
</evidence>
<dbReference type="InterPro" id="IPR000014">
    <property type="entry name" value="PAS"/>
</dbReference>
<evidence type="ECO:0000313" key="7">
    <source>
        <dbReference type="Proteomes" id="UP000621859"/>
    </source>
</evidence>
<dbReference type="CDD" id="cd00130">
    <property type="entry name" value="PAS"/>
    <property type="match status" value="2"/>
</dbReference>
<keyword evidence="7" id="KW-1185">Reference proteome</keyword>
<name>A0ABQ2PPD7_9NEIS</name>
<dbReference type="SMART" id="SM00283">
    <property type="entry name" value="MA"/>
    <property type="match status" value="1"/>
</dbReference>
<evidence type="ECO:0000256" key="2">
    <source>
        <dbReference type="PROSITE-ProRule" id="PRU00284"/>
    </source>
</evidence>
<dbReference type="Gene3D" id="1.10.287.950">
    <property type="entry name" value="Methyl-accepting chemotaxis protein"/>
    <property type="match status" value="1"/>
</dbReference>
<comment type="caution">
    <text evidence="6">The sequence shown here is derived from an EMBL/GenBank/DDBJ whole genome shotgun (WGS) entry which is preliminary data.</text>
</comment>
<dbReference type="NCBIfam" id="TIGR00229">
    <property type="entry name" value="sensory_box"/>
    <property type="match status" value="2"/>
</dbReference>